<comment type="caution">
    <text evidence="2">The sequence shown here is derived from an EMBL/GenBank/DDBJ whole genome shotgun (WGS) entry which is preliminary data.</text>
</comment>
<dbReference type="CDD" id="cd00038">
    <property type="entry name" value="CAP_ED"/>
    <property type="match status" value="1"/>
</dbReference>
<protein>
    <recommendedName>
        <fullName evidence="1">Cyclic nucleotide-binding domain-containing protein</fullName>
    </recommendedName>
</protein>
<evidence type="ECO:0000313" key="2">
    <source>
        <dbReference type="EMBL" id="KKL21487.1"/>
    </source>
</evidence>
<reference evidence="2" key="1">
    <citation type="journal article" date="2015" name="Nature">
        <title>Complex archaea that bridge the gap between prokaryotes and eukaryotes.</title>
        <authorList>
            <person name="Spang A."/>
            <person name="Saw J.H."/>
            <person name="Jorgensen S.L."/>
            <person name="Zaremba-Niedzwiedzka K."/>
            <person name="Martijn J."/>
            <person name="Lind A.E."/>
            <person name="van Eijk R."/>
            <person name="Schleper C."/>
            <person name="Guy L."/>
            <person name="Ettema T.J."/>
        </authorList>
    </citation>
    <scope>NUCLEOTIDE SEQUENCE</scope>
</reference>
<dbReference type="InterPro" id="IPR014710">
    <property type="entry name" value="RmlC-like_jellyroll"/>
</dbReference>
<dbReference type="InterPro" id="IPR000595">
    <property type="entry name" value="cNMP-bd_dom"/>
</dbReference>
<accession>A0A0F9C5B2</accession>
<dbReference type="GO" id="GO:0005829">
    <property type="term" value="C:cytosol"/>
    <property type="evidence" value="ECO:0007669"/>
    <property type="project" value="TreeGrafter"/>
</dbReference>
<proteinExistence type="predicted"/>
<feature type="domain" description="Cyclic nucleotide-binding" evidence="1">
    <location>
        <begin position="12"/>
        <end position="132"/>
    </location>
</feature>
<evidence type="ECO:0000259" key="1">
    <source>
        <dbReference type="PROSITE" id="PS50042"/>
    </source>
</evidence>
<gene>
    <name evidence="2" type="ORF">LCGC14_2444990</name>
</gene>
<dbReference type="PROSITE" id="PS50042">
    <property type="entry name" value="CNMP_BINDING_3"/>
    <property type="match status" value="1"/>
</dbReference>
<dbReference type="InterPro" id="IPR018490">
    <property type="entry name" value="cNMP-bd_dom_sf"/>
</dbReference>
<dbReference type="SMART" id="SM00100">
    <property type="entry name" value="cNMP"/>
    <property type="match status" value="1"/>
</dbReference>
<dbReference type="AlphaFoldDB" id="A0A0F9C5B2"/>
<name>A0A0F9C5B2_9ZZZZ</name>
<dbReference type="GO" id="GO:0003700">
    <property type="term" value="F:DNA-binding transcription factor activity"/>
    <property type="evidence" value="ECO:0007669"/>
    <property type="project" value="TreeGrafter"/>
</dbReference>
<dbReference type="SUPFAM" id="SSF51206">
    <property type="entry name" value="cAMP-binding domain-like"/>
    <property type="match status" value="1"/>
</dbReference>
<organism evidence="2">
    <name type="scientific">marine sediment metagenome</name>
    <dbReference type="NCBI Taxonomy" id="412755"/>
    <lineage>
        <taxon>unclassified sequences</taxon>
        <taxon>metagenomes</taxon>
        <taxon>ecological metagenomes</taxon>
    </lineage>
</organism>
<dbReference type="Pfam" id="PF00027">
    <property type="entry name" value="cNMP_binding"/>
    <property type="match status" value="1"/>
</dbReference>
<dbReference type="EMBL" id="LAZR01037713">
    <property type="protein sequence ID" value="KKL21487.1"/>
    <property type="molecule type" value="Genomic_DNA"/>
</dbReference>
<dbReference type="Gene3D" id="2.60.120.10">
    <property type="entry name" value="Jelly Rolls"/>
    <property type="match status" value="1"/>
</dbReference>
<sequence length="140" mass="15265">MNIRDELAKIELFSCMTDEQLDLMARGSRRSTFLEGRNLITQDDMDGDVLLITSGEADVIKHDGDSGTRNLATVGAGTILGEMSALTDQPAAADVTAKSYCECVRIPRNIFLEAVKKNLTAMTKLTTTVVKRFRTMMGGS</sequence>
<dbReference type="InterPro" id="IPR050397">
    <property type="entry name" value="Env_Response_Regulators"/>
</dbReference>
<dbReference type="PANTHER" id="PTHR24567">
    <property type="entry name" value="CRP FAMILY TRANSCRIPTIONAL REGULATORY PROTEIN"/>
    <property type="match status" value="1"/>
</dbReference>
<dbReference type="PANTHER" id="PTHR24567:SF68">
    <property type="entry name" value="DNA-BINDING TRANSCRIPTIONAL DUAL REGULATOR CRP"/>
    <property type="match status" value="1"/>
</dbReference>